<sequence length="652" mass="74750">MRVGKITSVNFNQFKAKASTEVRGNSVNLAGVIYYFGNIGSYLKTTNSIGEQLICEVVSIFDGDMKIDTAAYDVDSSREILLKPIGTITRDGRFNLGVGIFPSIYSEVNIVTHEDMELILQNNKDNELCEKVHQSFHLGVSKNLINYPIDISINSFFNIHSAILGNSGSGKSNTIAHIIQEIHKKKDNSAIGSRILIFDVNGEYRNAFADHEKCQNLKVRFLKPNIKAAEDGYEPFALPHFLMNIDEWSAFLMATDATQRPFWDKVLQESYKFYMISTREGDERQKLINYFRFKICNLLQTLHAQGDNETTIITAAKSIIYGVVELIKSDADLDKACQQEGIISDLRELFRNCTIDYGENKGKLKKALQAVRQKVSDECVREVMDYRATNEEFFDYRFLKQAANMALLEEDARGNGRIREYTSTMMTRLDFFLDNDNCLFMRESPPNVRKMKDYLDWLWQSKCAVPSQTNMIIIDTSELSRDALETLTSVASRLHFTYRKKLKGSQRREKPVHLVLDEAHRYIKKDSKYLLRENIFEQIAREGRKYALYLLISSQRPSELSGTVLSQCSNFIIHRIQNEVDMNYVQSILPYFSDDFVNKIKQSAPGEALIFGNCVSMPLHVRIKLASPEPNSENCKVHEEWFKVFPPPPPEL</sequence>
<dbReference type="InterPro" id="IPR027417">
    <property type="entry name" value="P-loop_NTPase"/>
</dbReference>
<dbReference type="SUPFAM" id="SSF52540">
    <property type="entry name" value="P-loop containing nucleoside triphosphate hydrolases"/>
    <property type="match status" value="1"/>
</dbReference>
<organism evidence="2 3">
    <name type="scientific">Shewanella nanhaiensis</name>
    <dbReference type="NCBI Taxonomy" id="2864872"/>
    <lineage>
        <taxon>Bacteria</taxon>
        <taxon>Pseudomonadati</taxon>
        <taxon>Pseudomonadota</taxon>
        <taxon>Gammaproteobacteria</taxon>
        <taxon>Alteromonadales</taxon>
        <taxon>Shewanellaceae</taxon>
        <taxon>Shewanella</taxon>
    </lineage>
</organism>
<dbReference type="PANTHER" id="PTHR42957">
    <property type="entry name" value="HELICASE MJ1565-RELATED"/>
    <property type="match status" value="1"/>
</dbReference>
<accession>A0ABS7E936</accession>
<evidence type="ECO:0000313" key="2">
    <source>
        <dbReference type="EMBL" id="MBW8186203.1"/>
    </source>
</evidence>
<dbReference type="RefSeq" id="WP_220111521.1">
    <property type="nucleotide sequence ID" value="NZ_JAHZST010000022.1"/>
</dbReference>
<protein>
    <submittedName>
        <fullName evidence="2">DUF87 domain-containing protein</fullName>
    </submittedName>
</protein>
<dbReference type="EMBL" id="JAHZST010000022">
    <property type="protein sequence ID" value="MBW8186203.1"/>
    <property type="molecule type" value="Genomic_DNA"/>
</dbReference>
<dbReference type="Proteomes" id="UP001195963">
    <property type="component" value="Unassembled WGS sequence"/>
</dbReference>
<dbReference type="InterPro" id="IPR008571">
    <property type="entry name" value="HerA-like"/>
</dbReference>
<reference evidence="2 3" key="1">
    <citation type="submission" date="2021-07" db="EMBL/GenBank/DDBJ databases">
        <title>Shewanella sp. nov, isolated from SCS.</title>
        <authorList>
            <person name="Cao W.R."/>
        </authorList>
    </citation>
    <scope>NUCLEOTIDE SEQUENCE [LARGE SCALE GENOMIC DNA]</scope>
    <source>
        <strain evidence="2 3">NR704-98</strain>
    </source>
</reference>
<dbReference type="PANTHER" id="PTHR42957:SF1">
    <property type="entry name" value="HELICASE MJ1565-RELATED"/>
    <property type="match status" value="1"/>
</dbReference>
<evidence type="ECO:0000259" key="1">
    <source>
        <dbReference type="Pfam" id="PF01935"/>
    </source>
</evidence>
<comment type="caution">
    <text evidence="2">The sequence shown here is derived from an EMBL/GenBank/DDBJ whole genome shotgun (WGS) entry which is preliminary data.</text>
</comment>
<gene>
    <name evidence="2" type="ORF">K0625_21505</name>
</gene>
<dbReference type="Pfam" id="PF01935">
    <property type="entry name" value="DUF87"/>
    <property type="match status" value="1"/>
</dbReference>
<name>A0ABS7E936_9GAMM</name>
<dbReference type="Gene3D" id="3.40.50.300">
    <property type="entry name" value="P-loop containing nucleotide triphosphate hydrolases"/>
    <property type="match status" value="2"/>
</dbReference>
<evidence type="ECO:0000313" key="3">
    <source>
        <dbReference type="Proteomes" id="UP001195963"/>
    </source>
</evidence>
<dbReference type="InterPro" id="IPR002789">
    <property type="entry name" value="HerA_central"/>
</dbReference>
<proteinExistence type="predicted"/>
<keyword evidence="3" id="KW-1185">Reference proteome</keyword>
<feature type="domain" description="Helicase HerA central" evidence="1">
    <location>
        <begin position="146"/>
        <end position="278"/>
    </location>
</feature>